<gene>
    <name evidence="1" type="ORF">V1478_001146</name>
</gene>
<dbReference type="EMBL" id="JAUDFV010000020">
    <property type="protein sequence ID" value="KAL2741005.1"/>
    <property type="molecule type" value="Genomic_DNA"/>
</dbReference>
<dbReference type="AlphaFoldDB" id="A0ABD2C7J3"/>
<accession>A0ABD2C7J3</accession>
<comment type="caution">
    <text evidence="1">The sequence shown here is derived from an EMBL/GenBank/DDBJ whole genome shotgun (WGS) entry which is preliminary data.</text>
</comment>
<reference evidence="1 2" key="1">
    <citation type="journal article" date="2024" name="Ann. Entomol. Soc. Am.">
        <title>Genomic analyses of the southern and eastern yellowjacket wasps (Hymenoptera: Vespidae) reveal evolutionary signatures of social life.</title>
        <authorList>
            <person name="Catto M.A."/>
            <person name="Caine P.B."/>
            <person name="Orr S.E."/>
            <person name="Hunt B.G."/>
            <person name="Goodisman M.A.D."/>
        </authorList>
    </citation>
    <scope>NUCLEOTIDE SEQUENCE [LARGE SCALE GENOMIC DNA]</scope>
    <source>
        <strain evidence="1">233</strain>
        <tissue evidence="1">Head and thorax</tissue>
    </source>
</reference>
<evidence type="ECO:0000313" key="2">
    <source>
        <dbReference type="Proteomes" id="UP001607302"/>
    </source>
</evidence>
<organism evidence="1 2">
    <name type="scientific">Vespula squamosa</name>
    <name type="common">Southern yellow jacket</name>
    <name type="synonym">Wasp</name>
    <dbReference type="NCBI Taxonomy" id="30214"/>
    <lineage>
        <taxon>Eukaryota</taxon>
        <taxon>Metazoa</taxon>
        <taxon>Ecdysozoa</taxon>
        <taxon>Arthropoda</taxon>
        <taxon>Hexapoda</taxon>
        <taxon>Insecta</taxon>
        <taxon>Pterygota</taxon>
        <taxon>Neoptera</taxon>
        <taxon>Endopterygota</taxon>
        <taxon>Hymenoptera</taxon>
        <taxon>Apocrita</taxon>
        <taxon>Aculeata</taxon>
        <taxon>Vespoidea</taxon>
        <taxon>Vespidae</taxon>
        <taxon>Vespinae</taxon>
        <taxon>Vespula</taxon>
    </lineage>
</organism>
<keyword evidence="2" id="KW-1185">Reference proteome</keyword>
<name>A0ABD2C7J3_VESSQ</name>
<evidence type="ECO:0000313" key="1">
    <source>
        <dbReference type="EMBL" id="KAL2741005.1"/>
    </source>
</evidence>
<sequence length="68" mass="7939">MEYALIRIMPLRMDPQSREETIREKKLNTLNYKIEAIPAIKWTVIRINIPTSQPRFNVSSKTNSQAHG</sequence>
<protein>
    <submittedName>
        <fullName evidence="1">Uncharacterized protein</fullName>
    </submittedName>
</protein>
<dbReference type="Proteomes" id="UP001607302">
    <property type="component" value="Unassembled WGS sequence"/>
</dbReference>
<proteinExistence type="predicted"/>